<dbReference type="PANTHER" id="PTHR13483">
    <property type="entry name" value="BOX C_D SNORNA PROTEIN 1-RELATED"/>
    <property type="match status" value="1"/>
</dbReference>
<comment type="function">
    <text evidence="5">Required for box C/D snoRNAs accumulation involved in snoRNA processing, snoRNA transport to the nucleolus and ribosome biogenesis.</text>
</comment>
<evidence type="ECO:0000256" key="2">
    <source>
        <dbReference type="ARBA" id="ARBA00022723"/>
    </source>
</evidence>
<evidence type="ECO:0000256" key="6">
    <source>
        <dbReference type="ARBA" id="ARBA00049654"/>
    </source>
</evidence>
<dbReference type="CDD" id="cd23023">
    <property type="entry name" value="zf-HIT_BCD1"/>
    <property type="match status" value="1"/>
</dbReference>
<sequence>MSSLPQKPTENILRSPSGAGPSKICAICSSPAKYTCPRCSARSCSLDCSQTHKSRDSCSGIRDPVKFVPLNQYSQGVWSSDYTLLEEGRRQVAGWGKGIKIEEVNGGVIGGRGRGRGSRAPKGQRRSKTDGLRRELEKYGCMAEFMPEGMARKKTNQSSWNPKTEQLYLTVDLIIPSNLILPSPNSTMVTSLNTSSKTIITHPRVLFHAPDAEFLPTISSLLPSLTIPLSEIRLCQPFHSTPLRPAPSHQPNQKIFYPPLDADKPLKDVLKGSAWVEFPEIQLMARETWEEMMNKGDVIITEIEAISQVPGRQRDSGWGAKRRSNEIANGEGQQDGAKRLKAESNRGLLALGEYDSEEGSDAENGAEDADPLIVEEANDEVPSTEMLVAVGQALMADLAET</sequence>
<dbReference type="InterPro" id="IPR051639">
    <property type="entry name" value="BCD1"/>
</dbReference>
<keyword evidence="11" id="KW-1185">Reference proteome</keyword>
<evidence type="ECO:0000256" key="3">
    <source>
        <dbReference type="ARBA" id="ARBA00022771"/>
    </source>
</evidence>
<dbReference type="GO" id="GO:0070761">
    <property type="term" value="C:pre-snoRNP complex"/>
    <property type="evidence" value="ECO:0007669"/>
    <property type="project" value="TreeGrafter"/>
</dbReference>
<evidence type="ECO:0000313" key="11">
    <source>
        <dbReference type="Proteomes" id="UP000053392"/>
    </source>
</evidence>
<dbReference type="GO" id="GO:0000463">
    <property type="term" value="P:maturation of LSU-rRNA from tricistronic rRNA transcript (SSU-rRNA, 5.8S rRNA, LSU-rRNA)"/>
    <property type="evidence" value="ECO:0007669"/>
    <property type="project" value="TreeGrafter"/>
</dbReference>
<dbReference type="AlphaFoldDB" id="A0A0D0U5E9"/>
<keyword evidence="4" id="KW-0862">Zinc</keyword>
<keyword evidence="1" id="KW-0597">Phosphoprotein</keyword>
<dbReference type="InterPro" id="IPR007529">
    <property type="entry name" value="Znf_HIT"/>
</dbReference>
<proteinExistence type="inferred from homology"/>
<dbReference type="GO" id="GO:0048254">
    <property type="term" value="P:snoRNA localization"/>
    <property type="evidence" value="ECO:0007669"/>
    <property type="project" value="TreeGrafter"/>
</dbReference>
<keyword evidence="2" id="KW-0479">Metal-binding</keyword>
<accession>A0A0D0U5E9</accession>
<dbReference type="GO" id="GO:0000492">
    <property type="term" value="P:box C/D snoRNP assembly"/>
    <property type="evidence" value="ECO:0007669"/>
    <property type="project" value="TreeGrafter"/>
</dbReference>
<dbReference type="EMBL" id="KN847896">
    <property type="protein sequence ID" value="KIR43433.1"/>
    <property type="molecule type" value="Genomic_DNA"/>
</dbReference>
<evidence type="ECO:0000256" key="1">
    <source>
        <dbReference type="ARBA" id="ARBA00022553"/>
    </source>
</evidence>
<evidence type="ECO:0000256" key="5">
    <source>
        <dbReference type="ARBA" id="ARBA00049598"/>
    </source>
</evidence>
<dbReference type="InterPro" id="IPR057721">
    <property type="entry name" value="BCD1_alpha/beta"/>
</dbReference>
<evidence type="ECO:0000256" key="7">
    <source>
        <dbReference type="PROSITE-ProRule" id="PRU00453"/>
    </source>
</evidence>
<comment type="similarity">
    <text evidence="6">Belongs to the BCD1 family.</text>
</comment>
<name>A0A0D0U5E9_9TREE</name>
<feature type="compositionally biased region" description="Basic residues" evidence="8">
    <location>
        <begin position="113"/>
        <end position="126"/>
    </location>
</feature>
<dbReference type="HOGENOM" id="CLU_839885_0_0_1"/>
<dbReference type="GO" id="GO:0008270">
    <property type="term" value="F:zinc ion binding"/>
    <property type="evidence" value="ECO:0007669"/>
    <property type="project" value="UniProtKB-UniRule"/>
</dbReference>
<organism evidence="10 11">
    <name type="scientific">Cryptococcus deuterogattii Ram5</name>
    <dbReference type="NCBI Taxonomy" id="1296110"/>
    <lineage>
        <taxon>Eukaryota</taxon>
        <taxon>Fungi</taxon>
        <taxon>Dikarya</taxon>
        <taxon>Basidiomycota</taxon>
        <taxon>Agaricomycotina</taxon>
        <taxon>Tremellomycetes</taxon>
        <taxon>Tremellales</taxon>
        <taxon>Cryptococcaceae</taxon>
        <taxon>Cryptococcus</taxon>
        <taxon>Cryptococcus gattii species complex</taxon>
    </lineage>
</organism>
<dbReference type="SUPFAM" id="SSF144232">
    <property type="entry name" value="HIT/MYND zinc finger-like"/>
    <property type="match status" value="1"/>
</dbReference>
<dbReference type="OrthoDB" id="272357at2759"/>
<dbReference type="Gene3D" id="3.30.60.190">
    <property type="match status" value="1"/>
</dbReference>
<dbReference type="PROSITE" id="PS51083">
    <property type="entry name" value="ZF_HIT"/>
    <property type="match status" value="1"/>
</dbReference>
<evidence type="ECO:0000313" key="10">
    <source>
        <dbReference type="EMBL" id="KIR43433.1"/>
    </source>
</evidence>
<protein>
    <recommendedName>
        <fullName evidence="9">HIT-type domain-containing protein</fullName>
    </recommendedName>
</protein>
<feature type="region of interest" description="Disordered" evidence="8">
    <location>
        <begin position="310"/>
        <end position="337"/>
    </location>
</feature>
<evidence type="ECO:0000256" key="8">
    <source>
        <dbReference type="SAM" id="MobiDB-lite"/>
    </source>
</evidence>
<reference evidence="10 11" key="1">
    <citation type="submission" date="2015-01" db="EMBL/GenBank/DDBJ databases">
        <title>The Genome Sequence of Cryptococcus gattii Ram5.</title>
        <authorList>
            <consortium name="The Broad Institute Genomics Platform"/>
            <person name="Cuomo C."/>
            <person name="Litvintseva A."/>
            <person name="Chen Y."/>
            <person name="Heitman J."/>
            <person name="Sun S."/>
            <person name="Springer D."/>
            <person name="Dromer F."/>
            <person name="Young S."/>
            <person name="Zeng Q."/>
            <person name="Gargeya S."/>
            <person name="Abouelleil A."/>
            <person name="Alvarado L."/>
            <person name="Chapman S.B."/>
            <person name="Gainer-Dewar J."/>
            <person name="Goldberg J."/>
            <person name="Griggs A."/>
            <person name="Gujja S."/>
            <person name="Hansen M."/>
            <person name="Howarth C."/>
            <person name="Imamovic A."/>
            <person name="Larimer J."/>
            <person name="Murphy C."/>
            <person name="Naylor J."/>
            <person name="Pearson M."/>
            <person name="Priest M."/>
            <person name="Roberts A."/>
            <person name="Saif S."/>
            <person name="Shea T."/>
            <person name="Sykes S."/>
            <person name="Wortman J."/>
            <person name="Nusbaum C."/>
            <person name="Birren B."/>
        </authorList>
    </citation>
    <scope>NUCLEOTIDE SEQUENCE [LARGE SCALE GENOMIC DNA]</scope>
    <source>
        <strain evidence="10 11">Ram5</strain>
    </source>
</reference>
<dbReference type="Pfam" id="PF25790">
    <property type="entry name" value="BCD1"/>
    <property type="match status" value="1"/>
</dbReference>
<keyword evidence="3 7" id="KW-0863">Zinc-finger</keyword>
<gene>
    <name evidence="10" type="ORF">I313_00275</name>
</gene>
<dbReference type="Proteomes" id="UP000053392">
    <property type="component" value="Unassembled WGS sequence"/>
</dbReference>
<dbReference type="Pfam" id="PF04438">
    <property type="entry name" value="zf-HIT"/>
    <property type="match status" value="1"/>
</dbReference>
<dbReference type="PANTHER" id="PTHR13483:SF3">
    <property type="entry name" value="BOX C_D SNORNA PROTEIN 1"/>
    <property type="match status" value="1"/>
</dbReference>
<evidence type="ECO:0000256" key="4">
    <source>
        <dbReference type="ARBA" id="ARBA00022833"/>
    </source>
</evidence>
<dbReference type="GO" id="GO:0005634">
    <property type="term" value="C:nucleus"/>
    <property type="evidence" value="ECO:0007669"/>
    <property type="project" value="TreeGrafter"/>
</dbReference>
<feature type="domain" description="HIT-type" evidence="9">
    <location>
        <begin position="25"/>
        <end position="58"/>
    </location>
</feature>
<feature type="region of interest" description="Disordered" evidence="8">
    <location>
        <begin position="109"/>
        <end position="133"/>
    </location>
</feature>
<evidence type="ECO:0000259" key="9">
    <source>
        <dbReference type="PROSITE" id="PS51083"/>
    </source>
</evidence>